<dbReference type="RefSeq" id="WP_184193205.1">
    <property type="nucleotide sequence ID" value="NZ_JACHGW010000001.1"/>
</dbReference>
<reference evidence="2 3" key="1">
    <citation type="submission" date="2020-08" db="EMBL/GenBank/DDBJ databases">
        <title>Genomic Encyclopedia of Type Strains, Phase IV (KMG-IV): sequencing the most valuable type-strain genomes for metagenomic binning, comparative biology and taxonomic classification.</title>
        <authorList>
            <person name="Goeker M."/>
        </authorList>
    </citation>
    <scope>NUCLEOTIDE SEQUENCE [LARGE SCALE GENOMIC DNA]</scope>
    <source>
        <strain evidence="2 3">DSM 23562</strain>
    </source>
</reference>
<accession>A0A7W9W6I7</accession>
<comment type="caution">
    <text evidence="2">The sequence shown here is derived from an EMBL/GenBank/DDBJ whole genome shotgun (WGS) entry which is preliminary data.</text>
</comment>
<dbReference type="EMBL" id="JACHGW010000001">
    <property type="protein sequence ID" value="MBB6049607.1"/>
    <property type="molecule type" value="Genomic_DNA"/>
</dbReference>
<dbReference type="Proteomes" id="UP000520814">
    <property type="component" value="Unassembled WGS sequence"/>
</dbReference>
<proteinExistence type="predicted"/>
<protein>
    <submittedName>
        <fullName evidence="2">Uncharacterized protein</fullName>
    </submittedName>
</protein>
<evidence type="ECO:0000256" key="1">
    <source>
        <dbReference type="SAM" id="MobiDB-lite"/>
    </source>
</evidence>
<sequence length="564" mass="57474">MQIRTGMRSSWLAAAAAVLVTGLLALLPSGCGGSGGDTIPTTPTPTPVGATPTPTPAGTAAFKVKIDWGARSRVVGLSSALSARITLVNGDPAGGDISWVVNRPAGTSAVLQSYDAPRKAKIGNFILRVDFYTNADATPETSKVGFAQASATVLADGSLSVTISTYTGVQSVEIIAGQSVAVGDTLDLAFQAKNSDGNIVAVTRGSVFFAVVADADAGNLAVVNGGSSVKGVRPVQATVTASIDGATSPATVVRVTSNASVAVTPISGDLGSEAPLDLTAVVTNAPVGDSDVTWSIQGGAGTQNGTLTNITGTTVRYLAPKVVAKEVRNITLIATSKYDTSKTFTIPIKVSATTDVVITPSPVSLSWEESVSLTAVVNNLSSLIPAADSRREVKWELVKDGTNPVGSLVVDTTNANKATYTAPKRDATITVRAISNYDTTVIGVVTITVKSKVSVVVTNPSPLADPFRISVGKVQNFAVNVTNIAPGRDGSVTWTLTGPAGEPNTGGIYGDIVSTSTTTARYTAPASKPGTGRARIIATSNYDPSATKVINIEIVAGSLDIKID</sequence>
<feature type="region of interest" description="Disordered" evidence="1">
    <location>
        <begin position="36"/>
        <end position="56"/>
    </location>
</feature>
<dbReference type="AlphaFoldDB" id="A0A7W9W6I7"/>
<gene>
    <name evidence="2" type="ORF">HNQ39_001369</name>
</gene>
<evidence type="ECO:0000313" key="3">
    <source>
        <dbReference type="Proteomes" id="UP000520814"/>
    </source>
</evidence>
<organism evidence="2 3">
    <name type="scientific">Armatimonas rosea</name>
    <dbReference type="NCBI Taxonomy" id="685828"/>
    <lineage>
        <taxon>Bacteria</taxon>
        <taxon>Bacillati</taxon>
        <taxon>Armatimonadota</taxon>
        <taxon>Armatimonadia</taxon>
        <taxon>Armatimonadales</taxon>
        <taxon>Armatimonadaceae</taxon>
        <taxon>Armatimonas</taxon>
    </lineage>
</organism>
<feature type="compositionally biased region" description="Low complexity" evidence="1">
    <location>
        <begin position="37"/>
        <end position="56"/>
    </location>
</feature>
<keyword evidence="3" id="KW-1185">Reference proteome</keyword>
<name>A0A7W9W6I7_ARMRO</name>
<evidence type="ECO:0000313" key="2">
    <source>
        <dbReference type="EMBL" id="MBB6049607.1"/>
    </source>
</evidence>